<proteinExistence type="predicted"/>
<name>K9L5K3_9CAUD</name>
<dbReference type="RefSeq" id="YP_007392528.1">
    <property type="nucleotide sequence ID" value="NC_020201.1"/>
</dbReference>
<protein>
    <submittedName>
        <fullName evidence="1">Uncharacterized protein</fullName>
    </submittedName>
</protein>
<accession>K9L5K3</accession>
<reference evidence="2" key="1">
    <citation type="submission" date="2011-11" db="EMBL/GenBank/DDBJ databases">
        <title>Escape from toxin-antitoxin mediated abortive infection can occur by recombination within a generalized transducing phage of Pectobacterium atrosepticum.</title>
        <authorList>
            <person name="Blower T.R."/>
            <person name="Evans T.J."/>
            <person name="Przybilski R."/>
            <person name="Fineran P.C."/>
            <person name="Salmond G.P.C."/>
        </authorList>
    </citation>
    <scope>NUCLEOTIDE SEQUENCE [LARGE SCALE GENOMIC DNA]</scope>
</reference>
<evidence type="ECO:0000313" key="1">
    <source>
        <dbReference type="EMBL" id="AEZ66232.1"/>
    </source>
</evidence>
<dbReference type="GeneID" id="14515261"/>
<dbReference type="Proteomes" id="UP000010999">
    <property type="component" value="Segment"/>
</dbReference>
<reference evidence="1 2" key="2">
    <citation type="journal article" date="2012" name="PLoS Genet.">
        <title>Viral evasion of a bacterial suicide system by RNA-based molecular mimicry enables infectious altruism.</title>
        <authorList>
            <person name="Blower T.R."/>
            <person name="Evans T.J."/>
            <person name="Przybilski R."/>
            <person name="Fineran P.C."/>
            <person name="Salmond G.P."/>
        </authorList>
    </citation>
    <scope>NUCLEOTIDE SEQUENCE [LARGE SCALE GENOMIC DNA]</scope>
</reference>
<gene>
    <name evidence="1" type="ORF">phiTE_066</name>
</gene>
<sequence>MGNIKWWALMPAANEDKGGDGKRAVVQQYFWWPSNIQPGE</sequence>
<evidence type="ECO:0000313" key="2">
    <source>
        <dbReference type="Proteomes" id="UP000010999"/>
    </source>
</evidence>
<keyword evidence="2" id="KW-1185">Reference proteome</keyword>
<dbReference type="EMBL" id="JQ015307">
    <property type="protein sequence ID" value="AEZ66232.1"/>
    <property type="molecule type" value="Genomic_DNA"/>
</dbReference>
<dbReference type="KEGG" id="vg:14515261"/>
<organism evidence="1 2">
    <name type="scientific">Pectobacterium phage phiTE</name>
    <dbReference type="NCBI Taxonomy" id="1116482"/>
    <lineage>
        <taxon>Viruses</taxon>
        <taxon>Duplodnaviria</taxon>
        <taxon>Heunggongvirae</taxon>
        <taxon>Uroviricota</taxon>
        <taxon>Caudoviricetes</taxon>
        <taxon>Vequintavirinae</taxon>
        <taxon>Certrevirus</taxon>
        <taxon>Certrevirus phiTE</taxon>
    </lineage>
</organism>